<dbReference type="PROSITE" id="PS51105">
    <property type="entry name" value="PTS_EIIC_TYPE_3"/>
    <property type="match status" value="1"/>
</dbReference>
<proteinExistence type="predicted"/>
<evidence type="ECO:0000313" key="20">
    <source>
        <dbReference type="EMBL" id="HCS93078.1"/>
    </source>
</evidence>
<feature type="domain" description="PTS EIIB type-3" evidence="18">
    <location>
        <begin position="471"/>
        <end position="574"/>
    </location>
</feature>
<evidence type="ECO:0000256" key="8">
    <source>
        <dbReference type="ARBA" id="ARBA00022679"/>
    </source>
</evidence>
<evidence type="ECO:0000259" key="19">
    <source>
        <dbReference type="PROSITE" id="PS51105"/>
    </source>
</evidence>
<dbReference type="STRING" id="1121105.GCA_000421665_01935"/>
<dbReference type="CDD" id="cd05565">
    <property type="entry name" value="PTS_IIB_lactose"/>
    <property type="match status" value="1"/>
</dbReference>
<accession>A0A3D4S3B4</accession>
<feature type="modified residue" description="Phosphocysteine; by EIIA" evidence="16">
    <location>
        <position position="478"/>
    </location>
</feature>
<evidence type="ECO:0000256" key="17">
    <source>
        <dbReference type="SAM" id="Phobius"/>
    </source>
</evidence>
<comment type="catalytic activity">
    <reaction evidence="15">
        <text>lactose(out) + N(pros)-phospho-L-histidyl-[protein] = lactose 6-phosphate(in) + L-histidyl-[protein]</text>
        <dbReference type="Rhea" id="RHEA:42400"/>
        <dbReference type="Rhea" id="RHEA-COMP:9745"/>
        <dbReference type="Rhea" id="RHEA-COMP:9746"/>
        <dbReference type="ChEBI" id="CHEBI:17716"/>
        <dbReference type="ChEBI" id="CHEBI:29979"/>
        <dbReference type="ChEBI" id="CHEBI:64837"/>
        <dbReference type="ChEBI" id="CHEBI:79080"/>
        <dbReference type="EC" id="2.7.1.207"/>
    </reaction>
</comment>
<feature type="transmembrane region" description="Helical" evidence="17">
    <location>
        <begin position="102"/>
        <end position="122"/>
    </location>
</feature>
<feature type="transmembrane region" description="Helical" evidence="17">
    <location>
        <begin position="179"/>
        <end position="200"/>
    </location>
</feature>
<dbReference type="Gene3D" id="3.40.50.2300">
    <property type="match status" value="1"/>
</dbReference>
<dbReference type="GO" id="GO:0005886">
    <property type="term" value="C:plasma membrane"/>
    <property type="evidence" value="ECO:0007669"/>
    <property type="project" value="UniProtKB-SubCell"/>
</dbReference>
<feature type="transmembrane region" description="Helical" evidence="17">
    <location>
        <begin position="356"/>
        <end position="374"/>
    </location>
</feature>
<dbReference type="InterPro" id="IPR013012">
    <property type="entry name" value="PTS_EIIB_3"/>
</dbReference>
<feature type="transmembrane region" description="Helical" evidence="17">
    <location>
        <begin position="137"/>
        <end position="156"/>
    </location>
</feature>
<feature type="transmembrane region" description="Helical" evidence="17">
    <location>
        <begin position="30"/>
        <end position="54"/>
    </location>
</feature>
<feature type="transmembrane region" description="Helical" evidence="17">
    <location>
        <begin position="327"/>
        <end position="349"/>
    </location>
</feature>
<dbReference type="GO" id="GO:0009401">
    <property type="term" value="P:phosphoenolpyruvate-dependent sugar phosphotransferase system"/>
    <property type="evidence" value="ECO:0007669"/>
    <property type="project" value="UniProtKB-KW"/>
</dbReference>
<dbReference type="EC" id="2.7.1.207" evidence="2"/>
<dbReference type="PANTHER" id="PTHR33989">
    <property type="match status" value="1"/>
</dbReference>
<evidence type="ECO:0000256" key="9">
    <source>
        <dbReference type="ARBA" id="ARBA00022683"/>
    </source>
</evidence>
<organism evidence="20 21">
    <name type="scientific">Bavariicoccus seileri</name>
    <dbReference type="NCBI Taxonomy" id="549685"/>
    <lineage>
        <taxon>Bacteria</taxon>
        <taxon>Bacillati</taxon>
        <taxon>Bacillota</taxon>
        <taxon>Bacilli</taxon>
        <taxon>Lactobacillales</taxon>
        <taxon>Enterococcaceae</taxon>
        <taxon>Bavariicoccus</taxon>
    </lineage>
</organism>
<evidence type="ECO:0000256" key="5">
    <source>
        <dbReference type="ARBA" id="ARBA00022475"/>
    </source>
</evidence>
<name>A0A3D4S3B4_9ENTE</name>
<feature type="transmembrane region" description="Helical" evidence="17">
    <location>
        <begin position="220"/>
        <end position="238"/>
    </location>
</feature>
<reference evidence="20 21" key="1">
    <citation type="journal article" date="2018" name="Nat. Biotechnol.">
        <title>A standardized bacterial taxonomy based on genome phylogeny substantially revises the tree of life.</title>
        <authorList>
            <person name="Parks D.H."/>
            <person name="Chuvochina M."/>
            <person name="Waite D.W."/>
            <person name="Rinke C."/>
            <person name="Skarshewski A."/>
            <person name="Chaumeil P.A."/>
            <person name="Hugenholtz P."/>
        </authorList>
    </citation>
    <scope>NUCLEOTIDE SEQUENCE [LARGE SCALE GENOMIC DNA]</scope>
    <source>
        <strain evidence="20">UBA11306</strain>
    </source>
</reference>
<evidence type="ECO:0000256" key="16">
    <source>
        <dbReference type="PROSITE-ProRule" id="PRU00423"/>
    </source>
</evidence>
<keyword evidence="5" id="KW-1003">Cell membrane</keyword>
<evidence type="ECO:0000256" key="4">
    <source>
        <dbReference type="ARBA" id="ARBA00022448"/>
    </source>
</evidence>
<dbReference type="EMBL" id="DQHO01000001">
    <property type="protein sequence ID" value="HCS93078.1"/>
    <property type="molecule type" value="Genomic_DNA"/>
</dbReference>
<dbReference type="InterPro" id="IPR004501">
    <property type="entry name" value="PTS_EIIC_3"/>
</dbReference>
<feature type="transmembrane region" description="Helical" evidence="17">
    <location>
        <begin position="282"/>
        <end position="303"/>
    </location>
</feature>
<dbReference type="NCBIfam" id="TIGR00853">
    <property type="entry name" value="pts-lac"/>
    <property type="match status" value="1"/>
</dbReference>
<keyword evidence="6" id="KW-0597">Phosphoprotein</keyword>
<keyword evidence="10 17" id="KW-0812">Transmembrane</keyword>
<dbReference type="InterPro" id="IPR003501">
    <property type="entry name" value="PTS_EIIB_2/3"/>
</dbReference>
<keyword evidence="11" id="KW-0418">Kinase</keyword>
<keyword evidence="4" id="KW-0813">Transport</keyword>
<comment type="subcellular location">
    <subcellularLocation>
        <location evidence="1">Cell membrane</location>
        <topology evidence="1">Multi-pass membrane protein</topology>
    </subcellularLocation>
</comment>
<evidence type="ECO:0000256" key="3">
    <source>
        <dbReference type="ARBA" id="ARBA00020834"/>
    </source>
</evidence>
<protein>
    <recommendedName>
        <fullName evidence="3">PTS system lactose-specific EIICB component</fullName>
        <ecNumber evidence="2">2.7.1.207</ecNumber>
    </recommendedName>
    <alternativeName>
        <fullName evidence="14">EIICB-Lac</fullName>
    </alternativeName>
</protein>
<evidence type="ECO:0000256" key="7">
    <source>
        <dbReference type="ARBA" id="ARBA00022597"/>
    </source>
</evidence>
<feature type="transmembrane region" description="Helical" evidence="17">
    <location>
        <begin position="386"/>
        <end position="408"/>
    </location>
</feature>
<dbReference type="InterPro" id="IPR041713">
    <property type="entry name" value="PTS_IIB"/>
</dbReference>
<evidence type="ECO:0000256" key="13">
    <source>
        <dbReference type="ARBA" id="ARBA00023136"/>
    </source>
</evidence>
<evidence type="ECO:0000256" key="15">
    <source>
        <dbReference type="ARBA" id="ARBA00048444"/>
    </source>
</evidence>
<dbReference type="PROSITE" id="PS51100">
    <property type="entry name" value="PTS_EIIB_TYPE_3"/>
    <property type="match status" value="1"/>
</dbReference>
<keyword evidence="9" id="KW-0598">Phosphotransferase system</keyword>
<dbReference type="InterPro" id="IPR051088">
    <property type="entry name" value="PTS_Sugar-EIIC/EIIB"/>
</dbReference>
<evidence type="ECO:0000259" key="18">
    <source>
        <dbReference type="PROSITE" id="PS51100"/>
    </source>
</evidence>
<dbReference type="GO" id="GO:0008982">
    <property type="term" value="F:protein-N(PI)-phosphohistidine-sugar phosphotransferase activity"/>
    <property type="evidence" value="ECO:0007669"/>
    <property type="project" value="InterPro"/>
</dbReference>
<evidence type="ECO:0000313" key="21">
    <source>
        <dbReference type="Proteomes" id="UP000262195"/>
    </source>
</evidence>
<dbReference type="Pfam" id="PF02378">
    <property type="entry name" value="PTS_EIIC"/>
    <property type="match status" value="1"/>
</dbReference>
<keyword evidence="12 17" id="KW-1133">Transmembrane helix</keyword>
<dbReference type="Proteomes" id="UP000262195">
    <property type="component" value="Unassembled WGS sequence"/>
</dbReference>
<evidence type="ECO:0000256" key="14">
    <source>
        <dbReference type="ARBA" id="ARBA00029639"/>
    </source>
</evidence>
<gene>
    <name evidence="20" type="ORF">DIW15_00005</name>
</gene>
<dbReference type="InterPro" id="IPR003352">
    <property type="entry name" value="PTS_EIIC"/>
</dbReference>
<dbReference type="AlphaFoldDB" id="A0A3D4S3B4"/>
<dbReference type="GO" id="GO:1901264">
    <property type="term" value="P:carbohydrate derivative transport"/>
    <property type="evidence" value="ECO:0007669"/>
    <property type="project" value="TreeGrafter"/>
</dbReference>
<keyword evidence="13 17" id="KW-0472">Membrane</keyword>
<dbReference type="PANTHER" id="PTHR33989:SF8">
    <property type="entry name" value="PERMEASE IIC COMPONENT"/>
    <property type="match status" value="1"/>
</dbReference>
<dbReference type="InterPro" id="IPR036095">
    <property type="entry name" value="PTS_EIIB-like_sf"/>
</dbReference>
<dbReference type="GO" id="GO:0016301">
    <property type="term" value="F:kinase activity"/>
    <property type="evidence" value="ECO:0007669"/>
    <property type="project" value="UniProtKB-KW"/>
</dbReference>
<evidence type="ECO:0000256" key="11">
    <source>
        <dbReference type="ARBA" id="ARBA00022777"/>
    </source>
</evidence>
<feature type="domain" description="PTS EIIC type-3" evidence="19">
    <location>
        <begin position="8"/>
        <end position="408"/>
    </location>
</feature>
<evidence type="ECO:0000256" key="6">
    <source>
        <dbReference type="ARBA" id="ARBA00022553"/>
    </source>
</evidence>
<dbReference type="SUPFAM" id="SSF52794">
    <property type="entry name" value="PTS system IIB component-like"/>
    <property type="match status" value="1"/>
</dbReference>
<evidence type="ECO:0000256" key="12">
    <source>
        <dbReference type="ARBA" id="ARBA00022989"/>
    </source>
</evidence>
<keyword evidence="7" id="KW-0762">Sugar transport</keyword>
<comment type="caution">
    <text evidence="20">The sequence shown here is derived from an EMBL/GenBank/DDBJ whole genome shotgun (WGS) entry which is preliminary data.</text>
</comment>
<feature type="transmembrane region" description="Helical" evidence="17">
    <location>
        <begin position="69"/>
        <end position="90"/>
    </location>
</feature>
<evidence type="ECO:0000256" key="2">
    <source>
        <dbReference type="ARBA" id="ARBA00012802"/>
    </source>
</evidence>
<sequence>MNVIIEQIEKRQAFFQKFSKNIYLMAIKDGFLGAMPVILFSSIFILCAAIPPIFGVTLPAGLVEWLWKIYGYTMGVVGMLVAGTTAKCLAGNINRKMPDGKVINETSVMLAAICGFLLLAITQVDNGFDVDYMGTKGILSAFVSAFITVNMYKFCVKRDITIKMPKEVPGSIAQNFRDVFPFSFSVLSCALIDIASRYFINAPFGEIFSKLLSPLFEGADSYFGLALIWLLVPFFWFVGIHGPSVVKPGLAAPLYGNTEANLKVFTEGGHPELALTENFGNFIGELGGTGATFIVPIIFIFLMHSKQLKAVGKASVVPVMFAVNEPLLFAAPIILNPYFFIPFLIAPVANVLIGKFFISILGMNGFMYVLPWATPGPIGTVMSTNFQPISIVLAITLLVVDFFIYYPFCKAYDRVLLKQEAERKDEVDEIEEIDPDLSDDQAAVLADNIDEVQPTKATSANSPVADATDKGLKVLVLCAGAGTSAMLANALEEGAKETGKNVVAKAGAYGSHYDIMPSFDLVVLAPQVNSYYDDIKTDTDKLGIKLVGTKGQQYIKLTHDPKGAINFVLRAAREGNA</sequence>
<keyword evidence="8" id="KW-0808">Transferase</keyword>
<evidence type="ECO:0000256" key="1">
    <source>
        <dbReference type="ARBA" id="ARBA00004651"/>
    </source>
</evidence>
<dbReference type="Pfam" id="PF02302">
    <property type="entry name" value="PTS_IIB"/>
    <property type="match status" value="1"/>
</dbReference>
<evidence type="ECO:0000256" key="10">
    <source>
        <dbReference type="ARBA" id="ARBA00022692"/>
    </source>
</evidence>